<dbReference type="Pfam" id="PF00440">
    <property type="entry name" value="TetR_N"/>
    <property type="match status" value="1"/>
</dbReference>
<dbReference type="EMBL" id="JBDLNU010000001">
    <property type="protein sequence ID" value="MFM1727218.1"/>
    <property type="molecule type" value="Genomic_DNA"/>
</dbReference>
<keyword evidence="1 2" id="KW-0238">DNA-binding</keyword>
<evidence type="ECO:0000256" key="2">
    <source>
        <dbReference type="PROSITE-ProRule" id="PRU00335"/>
    </source>
</evidence>
<name>A0ABW9FPU2_9NOCA</name>
<proteinExistence type="predicted"/>
<evidence type="ECO:0000259" key="3">
    <source>
        <dbReference type="PROSITE" id="PS50977"/>
    </source>
</evidence>
<accession>A0ABW9FPU2</accession>
<sequence length="183" mass="20263">MPEPSPPRRQRQSAEQRREDILAAALREFSQKGLHGGSTVTIAADAGVSQPNIFRLFATKKELFIAVLELVSARIEREMLRRGAGAADPLAAMEAAWASLLEDGDFMSMYLQGFAACHDADVRAVMQRMTRHIFERVERMPGLGAAEAHRFFAEGLIFMAGGVMKLDEEATDADWGRRFLHSG</sequence>
<dbReference type="InterPro" id="IPR001647">
    <property type="entry name" value="HTH_TetR"/>
</dbReference>
<dbReference type="SUPFAM" id="SSF46689">
    <property type="entry name" value="Homeodomain-like"/>
    <property type="match status" value="1"/>
</dbReference>
<reference evidence="4 5" key="1">
    <citation type="submission" date="2023-11" db="EMBL/GenBank/DDBJ databases">
        <authorList>
            <person name="Val-Calvo J."/>
            <person name="Scortti M."/>
            <person name="Vazquez-Boland J."/>
        </authorList>
    </citation>
    <scope>NUCLEOTIDE SEQUENCE [LARGE SCALE GENOMIC DNA]</scope>
    <source>
        <strain evidence="4 5">DSM 46662</strain>
    </source>
</reference>
<dbReference type="PRINTS" id="PR00455">
    <property type="entry name" value="HTHTETR"/>
</dbReference>
<dbReference type="PANTHER" id="PTHR30055:SF146">
    <property type="entry name" value="HTH-TYPE TRANSCRIPTIONAL DUAL REGULATOR CECR"/>
    <property type="match status" value="1"/>
</dbReference>
<feature type="domain" description="HTH tetR-type" evidence="3">
    <location>
        <begin position="15"/>
        <end position="75"/>
    </location>
</feature>
<gene>
    <name evidence="4" type="ORF">ABEU19_000674</name>
</gene>
<dbReference type="Gene3D" id="1.10.357.10">
    <property type="entry name" value="Tetracycline Repressor, domain 2"/>
    <property type="match status" value="1"/>
</dbReference>
<dbReference type="PROSITE" id="PS50977">
    <property type="entry name" value="HTH_TETR_2"/>
    <property type="match status" value="1"/>
</dbReference>
<dbReference type="InterPro" id="IPR009057">
    <property type="entry name" value="Homeodomain-like_sf"/>
</dbReference>
<dbReference type="RefSeq" id="WP_408585931.1">
    <property type="nucleotide sequence ID" value="NZ_JBDLNU010000001.1"/>
</dbReference>
<dbReference type="InterPro" id="IPR050109">
    <property type="entry name" value="HTH-type_TetR-like_transc_reg"/>
</dbReference>
<organism evidence="4 5">
    <name type="scientific">Prescottella soli</name>
    <dbReference type="NCBI Taxonomy" id="1543852"/>
    <lineage>
        <taxon>Bacteria</taxon>
        <taxon>Bacillati</taxon>
        <taxon>Actinomycetota</taxon>
        <taxon>Actinomycetes</taxon>
        <taxon>Mycobacteriales</taxon>
        <taxon>Nocardiaceae</taxon>
        <taxon>Prescottella</taxon>
    </lineage>
</organism>
<evidence type="ECO:0000313" key="4">
    <source>
        <dbReference type="EMBL" id="MFM1727218.1"/>
    </source>
</evidence>
<feature type="DNA-binding region" description="H-T-H motif" evidence="2">
    <location>
        <begin position="38"/>
        <end position="57"/>
    </location>
</feature>
<evidence type="ECO:0000256" key="1">
    <source>
        <dbReference type="ARBA" id="ARBA00023125"/>
    </source>
</evidence>
<dbReference type="Proteomes" id="UP001629744">
    <property type="component" value="Unassembled WGS sequence"/>
</dbReference>
<comment type="caution">
    <text evidence="4">The sequence shown here is derived from an EMBL/GenBank/DDBJ whole genome shotgun (WGS) entry which is preliminary data.</text>
</comment>
<keyword evidence="5" id="KW-1185">Reference proteome</keyword>
<evidence type="ECO:0000313" key="5">
    <source>
        <dbReference type="Proteomes" id="UP001629744"/>
    </source>
</evidence>
<dbReference type="PANTHER" id="PTHR30055">
    <property type="entry name" value="HTH-TYPE TRANSCRIPTIONAL REGULATOR RUTR"/>
    <property type="match status" value="1"/>
</dbReference>
<protein>
    <submittedName>
        <fullName evidence="4">TetR family transcriptional regulator</fullName>
    </submittedName>
</protein>